<organism evidence="11 12">
    <name type="scientific">Malassezia vespertilionis</name>
    <dbReference type="NCBI Taxonomy" id="2020962"/>
    <lineage>
        <taxon>Eukaryota</taxon>
        <taxon>Fungi</taxon>
        <taxon>Dikarya</taxon>
        <taxon>Basidiomycota</taxon>
        <taxon>Ustilaginomycotina</taxon>
        <taxon>Malasseziomycetes</taxon>
        <taxon>Malasseziales</taxon>
        <taxon>Malasseziaceae</taxon>
        <taxon>Malassezia</taxon>
    </lineage>
</organism>
<feature type="transmembrane region" description="Helical" evidence="10">
    <location>
        <begin position="406"/>
        <end position="425"/>
    </location>
</feature>
<keyword evidence="4 10" id="KW-0328">Glycosyltransferase</keyword>
<dbReference type="PANTHER" id="PTHR22760">
    <property type="entry name" value="GLYCOSYLTRANSFERASE"/>
    <property type="match status" value="1"/>
</dbReference>
<keyword evidence="6 10" id="KW-0812">Transmembrane</keyword>
<accession>A0A2N1JFG5</accession>
<dbReference type="UniPathway" id="UPA00378"/>
<dbReference type="AlphaFoldDB" id="A0A2N1JFG5"/>
<evidence type="ECO:0000256" key="7">
    <source>
        <dbReference type="ARBA" id="ARBA00022824"/>
    </source>
</evidence>
<evidence type="ECO:0000313" key="11">
    <source>
        <dbReference type="EMBL" id="PKI85298.1"/>
    </source>
</evidence>
<dbReference type="STRING" id="2020962.A0A2N1JFG5"/>
<evidence type="ECO:0000256" key="5">
    <source>
        <dbReference type="ARBA" id="ARBA00022679"/>
    </source>
</evidence>
<feature type="transmembrane region" description="Helical" evidence="10">
    <location>
        <begin position="82"/>
        <end position="100"/>
    </location>
</feature>
<evidence type="ECO:0000256" key="2">
    <source>
        <dbReference type="ARBA" id="ARBA00004922"/>
    </source>
</evidence>
<dbReference type="PANTHER" id="PTHR22760:SF2">
    <property type="entry name" value="ALPHA-1,2-MANNOSYLTRANSFERASE ALG9"/>
    <property type="match status" value="1"/>
</dbReference>
<keyword evidence="5" id="KW-0808">Transferase</keyword>
<keyword evidence="9 10" id="KW-0472">Membrane</keyword>
<evidence type="ECO:0000256" key="3">
    <source>
        <dbReference type="ARBA" id="ARBA00007063"/>
    </source>
</evidence>
<gene>
    <name evidence="11" type="primary">ALG9</name>
    <name evidence="11" type="ORF">MVES_001341</name>
</gene>
<dbReference type="Pfam" id="PF03901">
    <property type="entry name" value="Glyco_transf_22"/>
    <property type="match status" value="1"/>
</dbReference>
<evidence type="ECO:0000256" key="9">
    <source>
        <dbReference type="ARBA" id="ARBA00023136"/>
    </source>
</evidence>
<feature type="transmembrane region" description="Helical" evidence="10">
    <location>
        <begin position="333"/>
        <end position="353"/>
    </location>
</feature>
<dbReference type="EC" id="2.4.1.-" evidence="10"/>
<protein>
    <recommendedName>
        <fullName evidence="10">Mannosyltransferase</fullName>
        <ecNumber evidence="10">2.4.1.-</ecNumber>
    </recommendedName>
</protein>
<feature type="transmembrane region" description="Helical" evidence="10">
    <location>
        <begin position="184"/>
        <end position="209"/>
    </location>
</feature>
<dbReference type="EMBL" id="KZ454988">
    <property type="protein sequence ID" value="PKI85298.1"/>
    <property type="molecule type" value="Genomic_DNA"/>
</dbReference>
<sequence>MSLLRDHPRLAQPSVSSWQAAFVMLFAVRCIAALWTVIMDCDEVYNYWEPLHLLATPHALTQHPIPAFETWEYAPQFAIRSWAYIALHALPAALVSHVAAQPYAFYSVRILLAAVSAVGDAMLFRSVATRVNARVARYMLTFLTVSAGMHSASVALLPSSFAMYTTSVATAFAMQQREFGATCAFAFGALLGWPYALVVAIPFVVETLFFCDPRAKFFRRFSRLAFAGVLSGVLCLPIAFIDSLAYGTPTLAALNTVQYNVLSKARGIGPELYGTEPASYYIVNLLLNMNVVLPLALASLPLTFLTAAFAPARFTGDFPGLRTPGKPGKVHTTPAFGAARLLVLRLLPIYIWLGVLTAQAHKEERFMYVIYPLLCFNAAVALYFLRSWLEAGYLHLTRSPYRASRTLLFPACTLIPLLAAALLGFSRSASLVAHYRAPMVVTQALAKHTHAHTPATLCLGKEWHRFPSHFFVPPHVQVQFIPSAFRGILPLHFAVETPHFQNAQLDAASAFWPFSNATRSAVTSVNERNMEEEDRYVPLDMCDLLIDFDTSRLAAAPREPTYSATGAWEKLVCRPFLDADASRDAAQDASLRVRLVATAARTLWLPAWLFAQIPGWEEPLRYGQYCLLKRYDTAA</sequence>
<feature type="transmembrane region" description="Helical" evidence="10">
    <location>
        <begin position="365"/>
        <end position="385"/>
    </location>
</feature>
<keyword evidence="12" id="KW-1185">Reference proteome</keyword>
<evidence type="ECO:0000256" key="1">
    <source>
        <dbReference type="ARBA" id="ARBA00004477"/>
    </source>
</evidence>
<evidence type="ECO:0000256" key="4">
    <source>
        <dbReference type="ARBA" id="ARBA00022676"/>
    </source>
</evidence>
<dbReference type="Proteomes" id="UP000232875">
    <property type="component" value="Unassembled WGS sequence"/>
</dbReference>
<keyword evidence="7 10" id="KW-0256">Endoplasmic reticulum</keyword>
<dbReference type="InterPro" id="IPR005599">
    <property type="entry name" value="GPI_mannosylTrfase"/>
</dbReference>
<dbReference type="GO" id="GO:0006487">
    <property type="term" value="P:protein N-linked glycosylation"/>
    <property type="evidence" value="ECO:0007669"/>
    <property type="project" value="TreeGrafter"/>
</dbReference>
<reference evidence="11 12" key="1">
    <citation type="submission" date="2017-10" db="EMBL/GenBank/DDBJ databases">
        <title>A novel species of cold-tolerant Malassezia isolated from bats.</title>
        <authorList>
            <person name="Lorch J.M."/>
            <person name="Palmer J.M."/>
            <person name="Vanderwolf K.J."/>
            <person name="Schmidt K.Z."/>
            <person name="Verant M.L."/>
            <person name="Weller T.J."/>
            <person name="Blehert D.S."/>
        </authorList>
    </citation>
    <scope>NUCLEOTIDE SEQUENCE [LARGE SCALE GENOMIC DNA]</scope>
    <source>
        <strain evidence="11 12">NWHC:44797-103</strain>
    </source>
</reference>
<feature type="transmembrane region" description="Helical" evidence="10">
    <location>
        <begin position="221"/>
        <end position="241"/>
    </location>
</feature>
<comment type="similarity">
    <text evidence="3 10">Belongs to the glycosyltransferase 22 family.</text>
</comment>
<evidence type="ECO:0000256" key="8">
    <source>
        <dbReference type="ARBA" id="ARBA00022989"/>
    </source>
</evidence>
<evidence type="ECO:0000256" key="10">
    <source>
        <dbReference type="RuleBase" id="RU363075"/>
    </source>
</evidence>
<dbReference type="GO" id="GO:0000026">
    <property type="term" value="F:alpha-1,2-mannosyltransferase activity"/>
    <property type="evidence" value="ECO:0007669"/>
    <property type="project" value="TreeGrafter"/>
</dbReference>
<name>A0A2N1JFG5_9BASI</name>
<comment type="subcellular location">
    <subcellularLocation>
        <location evidence="1 10">Endoplasmic reticulum membrane</location>
        <topology evidence="1 10">Multi-pass membrane protein</topology>
    </subcellularLocation>
</comment>
<feature type="transmembrane region" description="Helical" evidence="10">
    <location>
        <begin position="291"/>
        <end position="312"/>
    </location>
</feature>
<feature type="transmembrane region" description="Helical" evidence="10">
    <location>
        <begin position="106"/>
        <end position="128"/>
    </location>
</feature>
<feature type="transmembrane region" description="Helical" evidence="10">
    <location>
        <begin position="20"/>
        <end position="38"/>
    </location>
</feature>
<evidence type="ECO:0000256" key="6">
    <source>
        <dbReference type="ARBA" id="ARBA00022692"/>
    </source>
</evidence>
<keyword evidence="8 10" id="KW-1133">Transmembrane helix</keyword>
<comment type="pathway">
    <text evidence="2">Protein modification; protein glycosylation.</text>
</comment>
<dbReference type="GO" id="GO:0005789">
    <property type="term" value="C:endoplasmic reticulum membrane"/>
    <property type="evidence" value="ECO:0007669"/>
    <property type="project" value="UniProtKB-SubCell"/>
</dbReference>
<evidence type="ECO:0000313" key="12">
    <source>
        <dbReference type="Proteomes" id="UP000232875"/>
    </source>
</evidence>
<proteinExistence type="inferred from homology"/>
<dbReference type="OrthoDB" id="497541at2759"/>
<feature type="transmembrane region" description="Helical" evidence="10">
    <location>
        <begin position="140"/>
        <end position="164"/>
    </location>
</feature>